<reference evidence="2 3" key="1">
    <citation type="journal article" date="2016" name="G3 (Bethesda)">
        <title>First Draft Assembly and Annotation of the Genome of a California Endemic Oak Quercus lobata Nee (Fagaceae).</title>
        <authorList>
            <person name="Sork V.L."/>
            <person name="Fitz-Gibbon S.T."/>
            <person name="Puiu D."/>
            <person name="Crepeau M."/>
            <person name="Gugger P.F."/>
            <person name="Sherman R."/>
            <person name="Stevens K."/>
            <person name="Langley C.H."/>
            <person name="Pellegrini M."/>
            <person name="Salzberg S.L."/>
        </authorList>
    </citation>
    <scope>NUCLEOTIDE SEQUENCE [LARGE SCALE GENOMIC DNA]</scope>
    <source>
        <strain evidence="2 3">cv. SW786</strain>
    </source>
</reference>
<dbReference type="Gene3D" id="1.20.1280.50">
    <property type="match status" value="1"/>
</dbReference>
<evidence type="ECO:0000259" key="1">
    <source>
        <dbReference type="SMART" id="SM00256"/>
    </source>
</evidence>
<dbReference type="FunCoup" id="A0A7N2MD50">
    <property type="interactions" value="1415"/>
</dbReference>
<dbReference type="InterPro" id="IPR036047">
    <property type="entry name" value="F-box-like_dom_sf"/>
</dbReference>
<dbReference type="PANTHER" id="PTHR39741">
    <property type="entry name" value="F-BOX DOMAIN CONTAINING PROTEIN, EXPRESSED"/>
    <property type="match status" value="1"/>
</dbReference>
<proteinExistence type="predicted"/>
<dbReference type="InterPro" id="IPR001810">
    <property type="entry name" value="F-box_dom"/>
</dbReference>
<dbReference type="SMART" id="SM00256">
    <property type="entry name" value="FBOX"/>
    <property type="match status" value="1"/>
</dbReference>
<sequence>MEVCIDFLNWLDPDISVQILMYLEDPSDLVHVSSVSRSWRDFVIANGLFKHLCLRMFPQLSRVARVMELDKCRAKKPVEVGSSYSMEWESLARDHRVYATLAQVCTSSIVGDCISEAISASSTDHYPDESIHNTLLPLLPAYAWRVSYWSSKGQTNPAVPETLIYKLKSEFCVITEINICPFQELLSSWHIYSSNSVRFRMGHPKGPNDLGSRHLGDSLPCNADDTFIWTYTSPEFPMAQEGRLQNFRLPEPVLCIGGILQIELLGRVQRHEMDGLFYIWLSNLLLHWYAIIYTHVLCSSCGAFLISNILCRNSSGTFVHQGKFYTPPSLPKNEAHEISDDQLQRGFRYWQHFVNRLEGNEYAVEFIDEYESGEEEDEAEGEYTL</sequence>
<dbReference type="EMBL" id="LRBV02000008">
    <property type="status" value="NOT_ANNOTATED_CDS"/>
    <property type="molecule type" value="Genomic_DNA"/>
</dbReference>
<dbReference type="PANTHER" id="PTHR39741:SF14">
    <property type="entry name" value="F-BOX DOMAIN-CONTAINING PROTEIN"/>
    <property type="match status" value="1"/>
</dbReference>
<evidence type="ECO:0000313" key="2">
    <source>
        <dbReference type="EnsemblPlants" id="QL08p050523:mrna"/>
    </source>
</evidence>
<dbReference type="OMA" id="FAPRECI"/>
<accession>A0A7N2MD50</accession>
<dbReference type="AlphaFoldDB" id="A0A7N2MD50"/>
<dbReference type="InterPro" id="IPR055336">
    <property type="entry name" value="At4g00755-like"/>
</dbReference>
<dbReference type="Proteomes" id="UP000594261">
    <property type="component" value="Chromosome 8"/>
</dbReference>
<reference evidence="2" key="2">
    <citation type="submission" date="2021-01" db="UniProtKB">
        <authorList>
            <consortium name="EnsemblPlants"/>
        </authorList>
    </citation>
    <scope>IDENTIFICATION</scope>
</reference>
<name>A0A7N2MD50_QUELO</name>
<protein>
    <recommendedName>
        <fullName evidence="1">F-box domain-containing protein</fullName>
    </recommendedName>
</protein>
<keyword evidence="3" id="KW-1185">Reference proteome</keyword>
<dbReference type="InParanoid" id="A0A7N2MD50"/>
<organism evidence="2 3">
    <name type="scientific">Quercus lobata</name>
    <name type="common">Valley oak</name>
    <dbReference type="NCBI Taxonomy" id="97700"/>
    <lineage>
        <taxon>Eukaryota</taxon>
        <taxon>Viridiplantae</taxon>
        <taxon>Streptophyta</taxon>
        <taxon>Embryophyta</taxon>
        <taxon>Tracheophyta</taxon>
        <taxon>Spermatophyta</taxon>
        <taxon>Magnoliopsida</taxon>
        <taxon>eudicotyledons</taxon>
        <taxon>Gunneridae</taxon>
        <taxon>Pentapetalae</taxon>
        <taxon>rosids</taxon>
        <taxon>fabids</taxon>
        <taxon>Fagales</taxon>
        <taxon>Fagaceae</taxon>
        <taxon>Quercus</taxon>
    </lineage>
</organism>
<dbReference type="Pfam" id="PF12937">
    <property type="entry name" value="F-box-like"/>
    <property type="match status" value="1"/>
</dbReference>
<dbReference type="SUPFAM" id="SSF81383">
    <property type="entry name" value="F-box domain"/>
    <property type="match status" value="1"/>
</dbReference>
<dbReference type="Gramene" id="QL08p050523:mrna">
    <property type="protein sequence ID" value="QL08p050523:mrna"/>
    <property type="gene ID" value="QL08p050523"/>
</dbReference>
<dbReference type="EnsemblPlants" id="QL08p050523:mrna">
    <property type="protein sequence ID" value="QL08p050523:mrna"/>
    <property type="gene ID" value="QL08p050523"/>
</dbReference>
<feature type="domain" description="F-box" evidence="1">
    <location>
        <begin position="11"/>
        <end position="52"/>
    </location>
</feature>
<evidence type="ECO:0000313" key="3">
    <source>
        <dbReference type="Proteomes" id="UP000594261"/>
    </source>
</evidence>